<evidence type="ECO:0000256" key="1">
    <source>
        <dbReference type="ARBA" id="ARBA00004141"/>
    </source>
</evidence>
<dbReference type="CDD" id="cd15047">
    <property type="entry name" value="7tmC_GABA-B-like"/>
    <property type="match status" value="1"/>
</dbReference>
<evidence type="ECO:0000313" key="15">
    <source>
        <dbReference type="Proteomes" id="UP001295423"/>
    </source>
</evidence>
<feature type="region of interest" description="Disordered" evidence="10">
    <location>
        <begin position="769"/>
        <end position="856"/>
    </location>
</feature>
<keyword evidence="6" id="KW-0675">Receptor</keyword>
<dbReference type="PROSITE" id="PS50259">
    <property type="entry name" value="G_PROTEIN_RECEP_F3_4"/>
    <property type="match status" value="1"/>
</dbReference>
<dbReference type="InterPro" id="IPR002455">
    <property type="entry name" value="GPCR3_GABA-B"/>
</dbReference>
<feature type="transmembrane region" description="Helical" evidence="11">
    <location>
        <begin position="706"/>
        <end position="728"/>
    </location>
</feature>
<feature type="chain" id="PRO_5041897737" description="G-protein coupled receptors family 3 profile domain-containing protein" evidence="12">
    <location>
        <begin position="20"/>
        <end position="946"/>
    </location>
</feature>
<proteinExistence type="predicted"/>
<evidence type="ECO:0000256" key="5">
    <source>
        <dbReference type="ARBA" id="ARBA00023136"/>
    </source>
</evidence>
<organism evidence="14 15">
    <name type="scientific">Cylindrotheca closterium</name>
    <dbReference type="NCBI Taxonomy" id="2856"/>
    <lineage>
        <taxon>Eukaryota</taxon>
        <taxon>Sar</taxon>
        <taxon>Stramenopiles</taxon>
        <taxon>Ochrophyta</taxon>
        <taxon>Bacillariophyta</taxon>
        <taxon>Bacillariophyceae</taxon>
        <taxon>Bacillariophycidae</taxon>
        <taxon>Bacillariales</taxon>
        <taxon>Bacillariaceae</taxon>
        <taxon>Cylindrotheca</taxon>
    </lineage>
</organism>
<dbReference type="GO" id="GO:0004965">
    <property type="term" value="F:G protein-coupled GABA receptor activity"/>
    <property type="evidence" value="ECO:0007669"/>
    <property type="project" value="InterPro"/>
</dbReference>
<protein>
    <recommendedName>
        <fullName evidence="13">G-protein coupled receptors family 3 profile domain-containing protein</fullName>
    </recommendedName>
</protein>
<feature type="transmembrane region" description="Helical" evidence="11">
    <location>
        <begin position="620"/>
        <end position="641"/>
    </location>
</feature>
<keyword evidence="8" id="KW-0807">Transducer</keyword>
<feature type="signal peptide" evidence="12">
    <location>
        <begin position="1"/>
        <end position="19"/>
    </location>
</feature>
<evidence type="ECO:0000256" key="2">
    <source>
        <dbReference type="ARBA" id="ARBA00022692"/>
    </source>
</evidence>
<feature type="compositionally biased region" description="Basic and acidic residues" evidence="10">
    <location>
        <begin position="913"/>
        <end position="936"/>
    </location>
</feature>
<dbReference type="PANTHER" id="PTHR10519:SF20">
    <property type="entry name" value="G-PROTEIN COUPLED RECEPTOR 156-RELATED"/>
    <property type="match status" value="1"/>
</dbReference>
<dbReference type="InterPro" id="IPR017978">
    <property type="entry name" value="GPCR_3_C"/>
</dbReference>
<dbReference type="AlphaFoldDB" id="A0AAD2JNX4"/>
<evidence type="ECO:0000256" key="8">
    <source>
        <dbReference type="ARBA" id="ARBA00023224"/>
    </source>
</evidence>
<feature type="transmembrane region" description="Helical" evidence="11">
    <location>
        <begin position="540"/>
        <end position="568"/>
    </location>
</feature>
<keyword evidence="7" id="KW-0325">Glycoprotein</keyword>
<keyword evidence="12" id="KW-0732">Signal</keyword>
<evidence type="ECO:0000313" key="14">
    <source>
        <dbReference type="EMBL" id="CAJ1968195.1"/>
    </source>
</evidence>
<feature type="domain" description="G-protein coupled receptors family 3 profile" evidence="13">
    <location>
        <begin position="510"/>
        <end position="761"/>
    </location>
</feature>
<evidence type="ECO:0000256" key="9">
    <source>
        <dbReference type="SAM" id="Coils"/>
    </source>
</evidence>
<keyword evidence="9" id="KW-0175">Coiled coil</keyword>
<feature type="coiled-coil region" evidence="9">
    <location>
        <begin position="867"/>
        <end position="901"/>
    </location>
</feature>
<evidence type="ECO:0000256" key="4">
    <source>
        <dbReference type="ARBA" id="ARBA00023040"/>
    </source>
</evidence>
<keyword evidence="4" id="KW-0297">G-protein coupled receptor</keyword>
<dbReference type="Pfam" id="PF00003">
    <property type="entry name" value="7tm_3"/>
    <property type="match status" value="1"/>
</dbReference>
<comment type="subcellular location">
    <subcellularLocation>
        <location evidence="1">Membrane</location>
        <topology evidence="1">Multi-pass membrane protein</topology>
    </subcellularLocation>
</comment>
<feature type="transmembrane region" description="Helical" evidence="11">
    <location>
        <begin position="676"/>
        <end position="694"/>
    </location>
</feature>
<name>A0AAD2JNX4_9STRA</name>
<gene>
    <name evidence="14" type="ORF">CYCCA115_LOCUS23125</name>
</gene>
<keyword evidence="15" id="KW-1185">Reference proteome</keyword>
<dbReference type="Proteomes" id="UP001295423">
    <property type="component" value="Unassembled WGS sequence"/>
</dbReference>
<evidence type="ECO:0000256" key="12">
    <source>
        <dbReference type="SAM" id="SignalP"/>
    </source>
</evidence>
<evidence type="ECO:0000256" key="6">
    <source>
        <dbReference type="ARBA" id="ARBA00023170"/>
    </source>
</evidence>
<evidence type="ECO:0000256" key="7">
    <source>
        <dbReference type="ARBA" id="ARBA00023180"/>
    </source>
</evidence>
<evidence type="ECO:0000256" key="11">
    <source>
        <dbReference type="SAM" id="Phobius"/>
    </source>
</evidence>
<feature type="transmembrane region" description="Helical" evidence="11">
    <location>
        <begin position="740"/>
        <end position="757"/>
    </location>
</feature>
<feature type="transmembrane region" description="Helical" evidence="11">
    <location>
        <begin position="580"/>
        <end position="599"/>
    </location>
</feature>
<feature type="transmembrane region" description="Helical" evidence="11">
    <location>
        <begin position="512"/>
        <end position="533"/>
    </location>
</feature>
<feature type="compositionally biased region" description="Polar residues" evidence="10">
    <location>
        <begin position="937"/>
        <end position="946"/>
    </location>
</feature>
<evidence type="ECO:0000256" key="10">
    <source>
        <dbReference type="SAM" id="MobiDB-lite"/>
    </source>
</evidence>
<dbReference type="EMBL" id="CAKOGP040002369">
    <property type="protein sequence ID" value="CAJ1968195.1"/>
    <property type="molecule type" value="Genomic_DNA"/>
</dbReference>
<evidence type="ECO:0000259" key="13">
    <source>
        <dbReference type="PROSITE" id="PS50259"/>
    </source>
</evidence>
<evidence type="ECO:0000256" key="3">
    <source>
        <dbReference type="ARBA" id="ARBA00022989"/>
    </source>
</evidence>
<comment type="caution">
    <text evidence="14">The sequence shown here is derived from an EMBL/GenBank/DDBJ whole genome shotgun (WGS) entry which is preliminary data.</text>
</comment>
<sequence>MSIVKSITLLLGILPCVVTAVPAECWTDTECIEFYGEGSTCLLTGQCSNPFMDGCLKKMNSAKNHQKRHCNSDDADASHCRLSPFNYPEIRVHNQDWVVAIFFSWILQVSLMELLDVPVTVGLGDDTIKSSFYHIENDVPYSKTSYAWDALQKANELGGNCLLTDEDCAHVIPDVWLGQQKKYQEEYDNGQLDYLGGNGQVGKVGWWIPNFTAARHPFAITHMGLSQDRHRLAEVFKRPTTWADYCHEVSLNNCTTPDEFAAFYPAEEDMSKYFASGYIGHFRATEENDCVANNNTCTGHITGAPCTWSTFVESQAYWNNIALMSSGNLVNRAYTYSEMIQIWNAANATKSDVIMWWYEPDSILEMFRNTDAAFTKVHLPSPSIQCLEARALPEDKCDANPIKRLGPKEGSCDNQPHVTKKAIAISLRDSTLEQSPEDESPAYSFIRNFAIDELEVSTILQHFVNHGGTGYAAREAVCGWIANNTDYLESFIPPNHPRAFQSRDDYSETVSVVAYIVATLALVYILISTAITVKKRKAAVFVYSQVQFIFVVLFGLTLVAIGSILHAIEPNDTICMARVWLVSLGYTFELVPLIIKVTALNRLMSASRRMRRVNINMMHLYSTVLVLSGIVAIYLLVWTVVDPAKATEVRRLEEDSITISSHWGCRSESEYWGTAYTLWEGVLILWCSALAFQSRNAKQEFNESKSLGMMVYSHFVFTILRIIVSVIFENDVYTNSLAHSYLLSLDLTIAVTIYLLPKMVMPPDTIREVQRRRTSTHLSSATRDLEQEAKRSRSSMSGIEKMSGIEEQSDDDDFEKSTSSSKGDSDEGNHANDTSPYWTKARDAPRAISKSVPIGPRRVTFKTDVDNEELKEKLVMKDKELKELKEALDKVQKTRDRQESKIGKLVEAVGGNDKLEKPNNSERLVEAVGGEDKLENPDNSETMEGQ</sequence>
<keyword evidence="5 11" id="KW-0472">Membrane</keyword>
<keyword evidence="3 11" id="KW-1133">Transmembrane helix</keyword>
<dbReference type="PANTHER" id="PTHR10519">
    <property type="entry name" value="GABA-B RECEPTOR"/>
    <property type="match status" value="1"/>
</dbReference>
<reference evidence="14" key="1">
    <citation type="submission" date="2023-08" db="EMBL/GenBank/DDBJ databases">
        <authorList>
            <person name="Audoor S."/>
            <person name="Bilcke G."/>
        </authorList>
    </citation>
    <scope>NUCLEOTIDE SEQUENCE</scope>
</reference>
<keyword evidence="2 11" id="KW-0812">Transmembrane</keyword>
<feature type="region of interest" description="Disordered" evidence="10">
    <location>
        <begin position="910"/>
        <end position="946"/>
    </location>
</feature>
<accession>A0AAD2JNX4</accession>
<dbReference type="GO" id="GO:0038039">
    <property type="term" value="C:G protein-coupled receptor heterodimeric complex"/>
    <property type="evidence" value="ECO:0007669"/>
    <property type="project" value="TreeGrafter"/>
</dbReference>
<dbReference type="GO" id="GO:0007214">
    <property type="term" value="P:gamma-aminobutyric acid signaling pathway"/>
    <property type="evidence" value="ECO:0007669"/>
    <property type="project" value="TreeGrafter"/>
</dbReference>